<dbReference type="PANTHER" id="PTHR30363">
    <property type="entry name" value="HTH-TYPE TRANSCRIPTIONAL REGULATOR SRLR-RELATED"/>
    <property type="match status" value="1"/>
</dbReference>
<dbReference type="PANTHER" id="PTHR30363:SF44">
    <property type="entry name" value="AGA OPERON TRANSCRIPTIONAL REPRESSOR-RELATED"/>
    <property type="match status" value="1"/>
</dbReference>
<dbReference type="Gene3D" id="3.40.50.1360">
    <property type="match status" value="1"/>
</dbReference>
<dbReference type="SMART" id="SM01134">
    <property type="entry name" value="DeoRC"/>
    <property type="match status" value="1"/>
</dbReference>
<dbReference type="InterPro" id="IPR036388">
    <property type="entry name" value="WH-like_DNA-bd_sf"/>
</dbReference>
<dbReference type="SMART" id="SM00420">
    <property type="entry name" value="HTH_DEOR"/>
    <property type="match status" value="1"/>
</dbReference>
<dbReference type="PROSITE" id="PS51000">
    <property type="entry name" value="HTH_DEOR_2"/>
    <property type="match status" value="1"/>
</dbReference>
<dbReference type="SUPFAM" id="SSF46785">
    <property type="entry name" value="Winged helix' DNA-binding domain"/>
    <property type="match status" value="1"/>
</dbReference>
<evidence type="ECO:0000259" key="3">
    <source>
        <dbReference type="PROSITE" id="PS51000"/>
    </source>
</evidence>
<accession>A0ABP8KUH7</accession>
<dbReference type="Proteomes" id="UP001500622">
    <property type="component" value="Unassembled WGS sequence"/>
</dbReference>
<dbReference type="InterPro" id="IPR014036">
    <property type="entry name" value="DeoR-like_C"/>
</dbReference>
<evidence type="ECO:0000313" key="4">
    <source>
        <dbReference type="EMBL" id="GAA4415392.1"/>
    </source>
</evidence>
<dbReference type="GO" id="GO:0003677">
    <property type="term" value="F:DNA binding"/>
    <property type="evidence" value="ECO:0007669"/>
    <property type="project" value="UniProtKB-KW"/>
</dbReference>
<feature type="domain" description="HTH deoR-type" evidence="3">
    <location>
        <begin position="1"/>
        <end position="49"/>
    </location>
</feature>
<name>A0ABP8KUH7_9MICO</name>
<protein>
    <submittedName>
        <fullName evidence="4">DeoR/GlpR family DNA-binding transcription regulator</fullName>
    </submittedName>
</protein>
<keyword evidence="4" id="KW-0238">DNA-binding</keyword>
<gene>
    <name evidence="4" type="ORF">GCM10023169_01660</name>
</gene>
<dbReference type="Gene3D" id="1.10.10.10">
    <property type="entry name" value="Winged helix-like DNA-binding domain superfamily/Winged helix DNA-binding domain"/>
    <property type="match status" value="1"/>
</dbReference>
<dbReference type="InterPro" id="IPR036390">
    <property type="entry name" value="WH_DNA-bd_sf"/>
</dbReference>
<keyword evidence="2" id="KW-0804">Transcription</keyword>
<evidence type="ECO:0000256" key="1">
    <source>
        <dbReference type="ARBA" id="ARBA00023015"/>
    </source>
</evidence>
<keyword evidence="1" id="KW-0805">Transcription regulation</keyword>
<proteinExistence type="predicted"/>
<dbReference type="Pfam" id="PF08220">
    <property type="entry name" value="HTH_DeoR"/>
    <property type="match status" value="1"/>
</dbReference>
<dbReference type="EMBL" id="BAABGN010000001">
    <property type="protein sequence ID" value="GAA4415392.1"/>
    <property type="molecule type" value="Genomic_DNA"/>
</dbReference>
<sequence length="252" mass="26416">MLEIVSERSQLSVDEAVAELGVSPATVRRDLDQLSQQQLVTRTRGGVVAANTALDLPLRYKAGRRAAEKERIAKRVVQRIPPGSVVGLNGGTTALAVAQAIALEKAFHAEPGQTGVTVVTTALNIATELAVRPHVKVVVVGGVVRSRSYEVLGPLADRMLDVISLDVAVLGVDAVDAREGAMAFDEGEAATNALLAARADTVMIAADSTKLGSRVFARILPVEDIDVLVTDSEASSEVVDDFRDAGVDVVTS</sequence>
<dbReference type="InterPro" id="IPR001034">
    <property type="entry name" value="DeoR_HTH"/>
</dbReference>
<reference evidence="5" key="1">
    <citation type="journal article" date="2019" name="Int. J. Syst. Evol. Microbiol.">
        <title>The Global Catalogue of Microorganisms (GCM) 10K type strain sequencing project: providing services to taxonomists for standard genome sequencing and annotation.</title>
        <authorList>
            <consortium name="The Broad Institute Genomics Platform"/>
            <consortium name="The Broad Institute Genome Sequencing Center for Infectious Disease"/>
            <person name="Wu L."/>
            <person name="Ma J."/>
        </authorList>
    </citation>
    <scope>NUCLEOTIDE SEQUENCE [LARGE SCALE GENOMIC DNA]</scope>
    <source>
        <strain evidence="5">JCM 17810</strain>
    </source>
</reference>
<evidence type="ECO:0000313" key="5">
    <source>
        <dbReference type="Proteomes" id="UP001500622"/>
    </source>
</evidence>
<dbReference type="SUPFAM" id="SSF100950">
    <property type="entry name" value="NagB/RpiA/CoA transferase-like"/>
    <property type="match status" value="1"/>
</dbReference>
<comment type="caution">
    <text evidence="4">The sequence shown here is derived from an EMBL/GenBank/DDBJ whole genome shotgun (WGS) entry which is preliminary data.</text>
</comment>
<dbReference type="InterPro" id="IPR050313">
    <property type="entry name" value="Carb_Metab_HTH_regulators"/>
</dbReference>
<dbReference type="InterPro" id="IPR037171">
    <property type="entry name" value="NagB/RpiA_transferase-like"/>
</dbReference>
<dbReference type="Pfam" id="PF00455">
    <property type="entry name" value="DeoRC"/>
    <property type="match status" value="1"/>
</dbReference>
<dbReference type="PRINTS" id="PR00037">
    <property type="entry name" value="HTHLACR"/>
</dbReference>
<keyword evidence="5" id="KW-1185">Reference proteome</keyword>
<organism evidence="4 5">
    <name type="scientific">Georgenia halophila</name>
    <dbReference type="NCBI Taxonomy" id="620889"/>
    <lineage>
        <taxon>Bacteria</taxon>
        <taxon>Bacillati</taxon>
        <taxon>Actinomycetota</taxon>
        <taxon>Actinomycetes</taxon>
        <taxon>Micrococcales</taxon>
        <taxon>Bogoriellaceae</taxon>
        <taxon>Georgenia</taxon>
    </lineage>
</organism>
<evidence type="ECO:0000256" key="2">
    <source>
        <dbReference type="ARBA" id="ARBA00023163"/>
    </source>
</evidence>